<dbReference type="Pfam" id="PF13358">
    <property type="entry name" value="DDE_3"/>
    <property type="match status" value="1"/>
</dbReference>
<keyword evidence="4" id="KW-1185">Reference proteome</keyword>
<dbReference type="InterPro" id="IPR052338">
    <property type="entry name" value="Transposase_5"/>
</dbReference>
<reference evidence="3" key="2">
    <citation type="submission" date="2025-09" db="UniProtKB">
        <authorList>
            <consortium name="Ensembl"/>
        </authorList>
    </citation>
    <scope>IDENTIFICATION</scope>
</reference>
<dbReference type="PANTHER" id="PTHR23022:SF134">
    <property type="entry name" value="TRANSPOSABLE ELEMENT TC1 TRANSPOSASE"/>
    <property type="match status" value="1"/>
</dbReference>
<dbReference type="GO" id="GO:0006313">
    <property type="term" value="P:DNA transposition"/>
    <property type="evidence" value="ECO:0007669"/>
    <property type="project" value="InterPro"/>
</dbReference>
<organism evidence="3 4">
    <name type="scientific">Leptobrachium leishanense</name>
    <name type="common">Leishan spiny toad</name>
    <dbReference type="NCBI Taxonomy" id="445787"/>
    <lineage>
        <taxon>Eukaryota</taxon>
        <taxon>Metazoa</taxon>
        <taxon>Chordata</taxon>
        <taxon>Craniata</taxon>
        <taxon>Vertebrata</taxon>
        <taxon>Euteleostomi</taxon>
        <taxon>Amphibia</taxon>
        <taxon>Batrachia</taxon>
        <taxon>Anura</taxon>
        <taxon>Pelobatoidea</taxon>
        <taxon>Megophryidae</taxon>
        <taxon>Leptobrachium</taxon>
    </lineage>
</organism>
<dbReference type="InterPro" id="IPR036397">
    <property type="entry name" value="RNaseH_sf"/>
</dbReference>
<dbReference type="InterPro" id="IPR002492">
    <property type="entry name" value="Transposase_Tc1-like"/>
</dbReference>
<reference evidence="3" key="1">
    <citation type="submission" date="2025-08" db="UniProtKB">
        <authorList>
            <consortium name="Ensembl"/>
        </authorList>
    </citation>
    <scope>IDENTIFICATION</scope>
</reference>
<evidence type="ECO:0000313" key="4">
    <source>
        <dbReference type="Proteomes" id="UP000694569"/>
    </source>
</evidence>
<dbReference type="PANTHER" id="PTHR23022">
    <property type="entry name" value="TRANSPOSABLE ELEMENT-RELATED"/>
    <property type="match status" value="1"/>
</dbReference>
<feature type="domain" description="Tc1-like transposase DDE" evidence="2">
    <location>
        <begin position="167"/>
        <end position="318"/>
    </location>
</feature>
<name>A0A8C5Q1M6_9ANUR</name>
<dbReference type="AlphaFoldDB" id="A0A8C5Q1M6"/>
<dbReference type="Proteomes" id="UP000694569">
    <property type="component" value="Unplaced"/>
</dbReference>
<feature type="domain" description="Transposase Tc1-like" evidence="1">
    <location>
        <begin position="76"/>
        <end position="155"/>
    </location>
</feature>
<dbReference type="SUPFAM" id="SSF46689">
    <property type="entry name" value="Homeodomain-like"/>
    <property type="match status" value="1"/>
</dbReference>
<dbReference type="InterPro" id="IPR038717">
    <property type="entry name" value="Tc1-like_DDE_dom"/>
</dbReference>
<evidence type="ECO:0000259" key="2">
    <source>
        <dbReference type="Pfam" id="PF13358"/>
    </source>
</evidence>
<dbReference type="GeneTree" id="ENSGT01150000286900"/>
<proteinExistence type="predicted"/>
<dbReference type="Gene3D" id="3.30.420.10">
    <property type="entry name" value="Ribonuclease H-like superfamily/Ribonuclease H"/>
    <property type="match status" value="1"/>
</dbReference>
<dbReference type="GO" id="GO:0015074">
    <property type="term" value="P:DNA integration"/>
    <property type="evidence" value="ECO:0007669"/>
    <property type="project" value="InterPro"/>
</dbReference>
<dbReference type="OrthoDB" id="9864761at2759"/>
<dbReference type="Pfam" id="PF01498">
    <property type="entry name" value="HTH_Tnp_Tc3_2"/>
    <property type="match status" value="1"/>
</dbReference>
<evidence type="ECO:0000313" key="3">
    <source>
        <dbReference type="Ensembl" id="ENSLLEP00000031115.1"/>
    </source>
</evidence>
<accession>A0A8C5Q1M6</accession>
<dbReference type="GO" id="GO:0003677">
    <property type="term" value="F:DNA binding"/>
    <property type="evidence" value="ECO:0007669"/>
    <property type="project" value="InterPro"/>
</dbReference>
<dbReference type="Ensembl" id="ENSLLET00000032312.1">
    <property type="protein sequence ID" value="ENSLLEP00000031115.1"/>
    <property type="gene ID" value="ENSLLEG00000019706.1"/>
</dbReference>
<sequence length="352" mass="39852">MVSQSLSVGITIVGKTAALTVVQKTIIDTLHKEGKPQRLIAKQVGYSQSAVSKHINRKLCGREKCERKRSTSSRDDRSLERTVRKRPFKSVGDFHKEWTEAGVRVSRATTHKRILDIGLHQEQPHTRILDKCRIPLVKPLLNNKQRQKRLTWAKEKQTWSVAQWSKVLFSDESNFCISFGNQGPRVWRKNGEAHTARCLTSSVKFPQSVLIWGAISSAGVGPLCFIKSRVNAAVYQEILEHFMLPSADELYGDADFIFQQDLAPAHTAKSTKIWFNDHGITVLDWPANSPELNPIENLWGIAKRKVRDVRPNNAEELKAVIEASWSSITPQQCHRLIAPMLRRIEAVIAAKK</sequence>
<evidence type="ECO:0008006" key="5">
    <source>
        <dbReference type="Google" id="ProtNLM"/>
    </source>
</evidence>
<evidence type="ECO:0000259" key="1">
    <source>
        <dbReference type="Pfam" id="PF01498"/>
    </source>
</evidence>
<dbReference type="InterPro" id="IPR009057">
    <property type="entry name" value="Homeodomain-like_sf"/>
</dbReference>
<protein>
    <recommendedName>
        <fullName evidence="5">Transposase</fullName>
    </recommendedName>
</protein>